<evidence type="ECO:0000313" key="3">
    <source>
        <dbReference type="Proteomes" id="UP000803884"/>
    </source>
</evidence>
<dbReference type="EMBL" id="JAAQHG020000387">
    <property type="protein sequence ID" value="KAL1581644.1"/>
    <property type="molecule type" value="Genomic_DNA"/>
</dbReference>
<dbReference type="AlphaFoldDB" id="A0AB34KEV5"/>
<gene>
    <name evidence="2" type="ORF">WHR41_09683</name>
</gene>
<feature type="domain" description="Endonuclease/exonuclease/phosphatase" evidence="1">
    <location>
        <begin position="139"/>
        <end position="251"/>
    </location>
</feature>
<dbReference type="GeneID" id="96011122"/>
<accession>A0AB34KEV5</accession>
<dbReference type="Proteomes" id="UP000803884">
    <property type="component" value="Unassembled WGS sequence"/>
</dbReference>
<dbReference type="GO" id="GO:0003824">
    <property type="term" value="F:catalytic activity"/>
    <property type="evidence" value="ECO:0007669"/>
    <property type="project" value="InterPro"/>
</dbReference>
<proteinExistence type="predicted"/>
<keyword evidence="3" id="KW-1185">Reference proteome</keyword>
<dbReference type="InterPro" id="IPR005135">
    <property type="entry name" value="Endo/exonuclease/phosphatase"/>
</dbReference>
<organism evidence="2 3">
    <name type="scientific">Cladosporium halotolerans</name>
    <dbReference type="NCBI Taxonomy" id="1052096"/>
    <lineage>
        <taxon>Eukaryota</taxon>
        <taxon>Fungi</taxon>
        <taxon>Dikarya</taxon>
        <taxon>Ascomycota</taxon>
        <taxon>Pezizomycotina</taxon>
        <taxon>Dothideomycetes</taxon>
        <taxon>Dothideomycetidae</taxon>
        <taxon>Cladosporiales</taxon>
        <taxon>Cladosporiaceae</taxon>
        <taxon>Cladosporium</taxon>
    </lineage>
</organism>
<dbReference type="RefSeq" id="XP_069224753.1">
    <property type="nucleotide sequence ID" value="XM_069378284.1"/>
</dbReference>
<evidence type="ECO:0000259" key="1">
    <source>
        <dbReference type="Pfam" id="PF14529"/>
    </source>
</evidence>
<dbReference type="SUPFAM" id="SSF56219">
    <property type="entry name" value="DNase I-like"/>
    <property type="match status" value="1"/>
</dbReference>
<protein>
    <recommendedName>
        <fullName evidence="1">Endonuclease/exonuclease/phosphatase domain-containing protein</fullName>
    </recommendedName>
</protein>
<dbReference type="Pfam" id="PF14529">
    <property type="entry name" value="Exo_endo_phos_2"/>
    <property type="match status" value="1"/>
</dbReference>
<comment type="caution">
    <text evidence="2">The sequence shown here is derived from an EMBL/GenBank/DDBJ whole genome shotgun (WGS) entry which is preliminary data.</text>
</comment>
<name>A0AB34KEV5_9PEZI</name>
<reference evidence="2 3" key="1">
    <citation type="journal article" date="2020" name="Microbiol. Resour. Announc.">
        <title>Draft Genome Sequence of a Cladosporium Species Isolated from the Mesophotic Ascidian Didemnum maculosum.</title>
        <authorList>
            <person name="Gioti A."/>
            <person name="Siaperas R."/>
            <person name="Nikolaivits E."/>
            <person name="Le Goff G."/>
            <person name="Ouazzani J."/>
            <person name="Kotoulas G."/>
            <person name="Topakas E."/>
        </authorList>
    </citation>
    <scope>NUCLEOTIDE SEQUENCE [LARGE SCALE GENOMIC DNA]</scope>
    <source>
        <strain evidence="2 3">TM138-S3</strain>
    </source>
</reference>
<evidence type="ECO:0000313" key="2">
    <source>
        <dbReference type="EMBL" id="KAL1581644.1"/>
    </source>
</evidence>
<dbReference type="InterPro" id="IPR036691">
    <property type="entry name" value="Endo/exonu/phosph_ase_sf"/>
</dbReference>
<dbReference type="Gene3D" id="3.60.10.10">
    <property type="entry name" value="Endonuclease/exonuclease/phosphatase"/>
    <property type="match status" value="1"/>
</dbReference>
<sequence length="409" mass="46061">MLGEFKVLHVNIGKRKTAHWSLFCDESLADFDALSVVEPYIFEDLEAGEPAFPLERNWQLFKPSDKEEGEARYAYRASVWVNKKHAAQQIAIPSSDVVAATIPTKHGVTLIVSAYDVKSTDGQAASEEQLRAKLQTVKDAYDEVKALTRSGGMETRVDLLLCADFNRHHVLWGGAQACGEVGRTDEAEPIIDFMQENAVTSLLPSGTVTWEHYNGSTCSTIDLLLATDGLSGACEYCGVHPIDHGSDHKAIRAHFGVDTTEYEEKRRKRMYDKADWKKIREEVSTKIADDSSLHAPSSTDELEVAVTRLEAAVNGVLEEHVARVRPSPYAKRWWTDDLKTLRLSLSAARNRLTTVRRRGEDVAEAAASVKLVRRLYMDKIEQCKREHWSDFLDNRDNIWKAYAYTKTSR</sequence>
<feature type="non-terminal residue" evidence="2">
    <location>
        <position position="409"/>
    </location>
</feature>